<feature type="compositionally biased region" description="Low complexity" evidence="1">
    <location>
        <begin position="538"/>
        <end position="549"/>
    </location>
</feature>
<dbReference type="GO" id="GO:0000127">
    <property type="term" value="C:transcription factor TFIIIC complex"/>
    <property type="evidence" value="ECO:0007669"/>
    <property type="project" value="TreeGrafter"/>
</dbReference>
<dbReference type="PANTHER" id="PTHR23082:SF0">
    <property type="entry name" value="GENERAL TRANSCRIPTION FACTOR 3C POLYPEPTIDE 3"/>
    <property type="match status" value="1"/>
</dbReference>
<protein>
    <recommendedName>
        <fullName evidence="4">TPR-like protein</fullName>
    </recommendedName>
</protein>
<dbReference type="InterPro" id="IPR011990">
    <property type="entry name" value="TPR-like_helical_dom_sf"/>
</dbReference>
<dbReference type="EMBL" id="SEOQ01000086">
    <property type="protein sequence ID" value="TFY70716.1"/>
    <property type="molecule type" value="Genomic_DNA"/>
</dbReference>
<dbReference type="SMART" id="SM00028">
    <property type="entry name" value="TPR"/>
    <property type="match status" value="5"/>
</dbReference>
<dbReference type="InterPro" id="IPR019734">
    <property type="entry name" value="TPR_rpt"/>
</dbReference>
<evidence type="ECO:0000313" key="3">
    <source>
        <dbReference type="Proteomes" id="UP000298327"/>
    </source>
</evidence>
<evidence type="ECO:0000256" key="1">
    <source>
        <dbReference type="SAM" id="MobiDB-lite"/>
    </source>
</evidence>
<dbReference type="Pfam" id="PF13181">
    <property type="entry name" value="TPR_8"/>
    <property type="match status" value="1"/>
</dbReference>
<reference evidence="2 3" key="1">
    <citation type="submission" date="2019-02" db="EMBL/GenBank/DDBJ databases">
        <title>Genome sequencing of the rare red list fungi Dentipellis fragilis.</title>
        <authorList>
            <person name="Buettner E."/>
            <person name="Kellner H."/>
        </authorList>
    </citation>
    <scope>NUCLEOTIDE SEQUENCE [LARGE SCALE GENOMIC DNA]</scope>
    <source>
        <strain evidence="2 3">DSM 105465</strain>
    </source>
</reference>
<keyword evidence="3" id="KW-1185">Reference proteome</keyword>
<comment type="caution">
    <text evidence="2">The sequence shown here is derived from an EMBL/GenBank/DDBJ whole genome shotgun (WGS) entry which is preliminary data.</text>
</comment>
<feature type="region of interest" description="Disordered" evidence="1">
    <location>
        <begin position="533"/>
        <end position="577"/>
    </location>
</feature>
<evidence type="ECO:0000313" key="2">
    <source>
        <dbReference type="EMBL" id="TFY70716.1"/>
    </source>
</evidence>
<dbReference type="Pfam" id="PF14559">
    <property type="entry name" value="TPR_19"/>
    <property type="match status" value="1"/>
</dbReference>
<name>A0A4Y9Z775_9AGAM</name>
<dbReference type="PANTHER" id="PTHR23082">
    <property type="entry name" value="TRANSCRIPTION INITIATION FACTOR IIIC TFIIIC , POLYPEPTIDE 3-RELATED"/>
    <property type="match status" value="1"/>
</dbReference>
<accession>A0A4Y9Z775</accession>
<dbReference type="SUPFAM" id="SSF48452">
    <property type="entry name" value="TPR-like"/>
    <property type="match status" value="2"/>
</dbReference>
<dbReference type="InterPro" id="IPR039340">
    <property type="entry name" value="Tfc4/TFIIIC-102/Sfc4"/>
</dbReference>
<sequence length="1011" mass="113390">MSDVGFFAAGSSSHYDNHASDIEDPYSDDEEDSDSTSSEEEEEQNEDEGPADAEEDVDFDRLIQSIRAADANSSTGMLSKDWDICMDEQEAMFRDDLRGASGIGRKRRGPGKRTRGPVLSQQVRALLGEANQAYIDSNLPETTRLAREVIRIEPRAAPAWAVLAKCFDDQGEKEKALRVRVMGAHLRGDAEEWEGLARESRALGFNQQALYCYAKLSSLDPTNISALWDRAALAKEIGDTRTARIALLALLKRVPHDLTVLSELRPILVDLGDLTLLAELYQSAFEHYVSQYPDGPPSSASASTELPAIDPALQTPTSDSSSQNTFGALDLLVLADLHNAIGKYDKAVHVVRAGTRWLQGRARERFWDAVEDDREYDMPGTAGEGREGGGYALDVNARHRLAVARIRMGDADEGAMHANIVLAQDVVDYAPLFGEIADAYMDREMYAQARPIYELLGQDVSTSSLYVLLQVARCAHMLGDLKDASEVYEHVIAADPTHNDAKMRLAEIYEVLGETRKALELVYQVIHSRKRRPREQISSSQAADAPSSSLFEEAPGSKGKGKGKASTKVQNRLTPAQIKELETKKEEEAMRGYARVKTLWPRVLAEQTEGTEGGNAEKEWMLETEKLVEMFRETRRLFLTTRNYPFSGMFPGRRRRKAIEATEEDIATRLHIDLEHDRAVHRARKEGSGTQSGAVGVFRTISFDDWLELFMRYAFLLSRRGQYEVADEVLRHVIFSNAYQSRSMQDTIRFAIITCAIHARRWNVVVEQYRKLAGPYQFNNEPLRLLSATLASGFHATDAYIVSTLQKHLLREVRLSDAAVKSKDNIRWSGRRWGLASVTSKGKAVEDDDANEDDEGEGEGTAEEKKKIPDVPTKHNPILVTMYGQIALAAKSYQSAIFYLLHAYDYCADDPMICLSLAIAYMGRAMQRQADNRNHFIAQGMAFLSKYREMRKEDLSGLDEVEFNFGRAFQQLGLHSLAVKHYERVLEIAEARTKMNSEARQLQFAIFISTY</sequence>
<dbReference type="STRING" id="205917.A0A4Y9Z775"/>
<dbReference type="AlphaFoldDB" id="A0A4Y9Z775"/>
<proteinExistence type="predicted"/>
<dbReference type="OrthoDB" id="9991317at2759"/>
<dbReference type="GO" id="GO:0006383">
    <property type="term" value="P:transcription by RNA polymerase III"/>
    <property type="evidence" value="ECO:0007669"/>
    <property type="project" value="InterPro"/>
</dbReference>
<evidence type="ECO:0008006" key="4">
    <source>
        <dbReference type="Google" id="ProtNLM"/>
    </source>
</evidence>
<feature type="compositionally biased region" description="Acidic residues" evidence="1">
    <location>
        <begin position="22"/>
        <end position="56"/>
    </location>
</feature>
<gene>
    <name evidence="2" type="ORF">EVG20_g2295</name>
</gene>
<feature type="region of interest" description="Disordered" evidence="1">
    <location>
        <begin position="843"/>
        <end position="870"/>
    </location>
</feature>
<dbReference type="Proteomes" id="UP000298327">
    <property type="component" value="Unassembled WGS sequence"/>
</dbReference>
<feature type="compositionally biased region" description="Acidic residues" evidence="1">
    <location>
        <begin position="846"/>
        <end position="861"/>
    </location>
</feature>
<feature type="region of interest" description="Disordered" evidence="1">
    <location>
        <begin position="1"/>
        <end position="56"/>
    </location>
</feature>
<organism evidence="2 3">
    <name type="scientific">Dentipellis fragilis</name>
    <dbReference type="NCBI Taxonomy" id="205917"/>
    <lineage>
        <taxon>Eukaryota</taxon>
        <taxon>Fungi</taxon>
        <taxon>Dikarya</taxon>
        <taxon>Basidiomycota</taxon>
        <taxon>Agaricomycotina</taxon>
        <taxon>Agaricomycetes</taxon>
        <taxon>Russulales</taxon>
        <taxon>Hericiaceae</taxon>
        <taxon>Dentipellis</taxon>
    </lineage>
</organism>
<dbReference type="Gene3D" id="1.25.40.10">
    <property type="entry name" value="Tetratricopeptide repeat domain"/>
    <property type="match status" value="3"/>
</dbReference>